<dbReference type="Proteomes" id="UP000250275">
    <property type="component" value="Unassembled WGS sequence"/>
</dbReference>
<evidence type="ECO:0000313" key="1">
    <source>
        <dbReference type="EMBL" id="OAD59129.1"/>
    </source>
</evidence>
<protein>
    <submittedName>
        <fullName evidence="1">tRNA dimethylallyltransferase, mitochondrial</fullName>
    </submittedName>
</protein>
<accession>A0A310SE49</accession>
<sequence>MVPIIVGGTNYYIESILWEVLIDHVKKDDEEGVGSGSKKMKVEMDRMSTVSNDELYKELVQVDPEMAKMFHPNNRRKVMRSTASCDEETKQDIKSKCDTILNPAIYIVNHCLLSSHYARACHEEPNNMDSKSIVNAVREETELPLLRLSQLSIYQTPTEL</sequence>
<dbReference type="AlphaFoldDB" id="A0A310SE49"/>
<name>A0A310SE49_9HYME</name>
<gene>
    <name evidence="1" type="ORF">WN48_09803</name>
</gene>
<keyword evidence="2" id="KW-1185">Reference proteome</keyword>
<keyword evidence="1" id="KW-0808">Transferase</keyword>
<dbReference type="Pfam" id="PF01715">
    <property type="entry name" value="IPPT"/>
    <property type="match status" value="1"/>
</dbReference>
<proteinExistence type="predicted"/>
<evidence type="ECO:0000313" key="2">
    <source>
        <dbReference type="Proteomes" id="UP000250275"/>
    </source>
</evidence>
<dbReference type="Gene3D" id="1.10.20.140">
    <property type="match status" value="1"/>
</dbReference>
<organism evidence="1 2">
    <name type="scientific">Eufriesea mexicana</name>
    <dbReference type="NCBI Taxonomy" id="516756"/>
    <lineage>
        <taxon>Eukaryota</taxon>
        <taxon>Metazoa</taxon>
        <taxon>Ecdysozoa</taxon>
        <taxon>Arthropoda</taxon>
        <taxon>Hexapoda</taxon>
        <taxon>Insecta</taxon>
        <taxon>Pterygota</taxon>
        <taxon>Neoptera</taxon>
        <taxon>Endopterygota</taxon>
        <taxon>Hymenoptera</taxon>
        <taxon>Apocrita</taxon>
        <taxon>Aculeata</taxon>
        <taxon>Apoidea</taxon>
        <taxon>Anthophila</taxon>
        <taxon>Apidae</taxon>
        <taxon>Eufriesea</taxon>
    </lineage>
</organism>
<dbReference type="EMBL" id="KQ760785">
    <property type="protein sequence ID" value="OAD59129.1"/>
    <property type="molecule type" value="Genomic_DNA"/>
</dbReference>
<dbReference type="GO" id="GO:0016740">
    <property type="term" value="F:transferase activity"/>
    <property type="evidence" value="ECO:0007669"/>
    <property type="project" value="UniProtKB-KW"/>
</dbReference>
<dbReference type="OrthoDB" id="775260at2759"/>
<reference evidence="1 2" key="1">
    <citation type="submission" date="2015-07" db="EMBL/GenBank/DDBJ databases">
        <title>The genome of Eufriesea mexicana.</title>
        <authorList>
            <person name="Pan H."/>
            <person name="Kapheim K."/>
        </authorList>
    </citation>
    <scope>NUCLEOTIDE SEQUENCE [LARGE SCALE GENOMIC DNA]</scope>
    <source>
        <strain evidence="1">0111107269</strain>
        <tissue evidence="1">Whole body</tissue>
    </source>
</reference>